<dbReference type="PANTHER" id="PTHR11216">
    <property type="entry name" value="EH DOMAIN"/>
    <property type="match status" value="1"/>
</dbReference>
<sequence>MNISAAAVSHPHTYIYENLYKEMNIRGKDMVPAHEAAAFLKLSCLNVTTLGQIWELADYNRKGCLDKTGAFIAFKLIAACQQGHAPSWQSLSLQLDPPSFASRSATPSIPNFGSATSASPNGHWAIDPVEQSKYESIFDGLAPVDGKVSGDRVRPVLLNSGLPSAALARIWELADMDKVSDT</sequence>
<dbReference type="GO" id="GO:0030132">
    <property type="term" value="C:clathrin coat of coated pit"/>
    <property type="evidence" value="ECO:0007669"/>
    <property type="project" value="TreeGrafter"/>
</dbReference>
<dbReference type="InterPro" id="IPR011992">
    <property type="entry name" value="EF-hand-dom_pair"/>
</dbReference>
<dbReference type="WBParaSite" id="GPUH_0000398901-mRNA-1">
    <property type="protein sequence ID" value="GPUH_0000398901-mRNA-1"/>
    <property type="gene ID" value="GPUH_0000398901"/>
</dbReference>
<dbReference type="OrthoDB" id="524326at2759"/>
<proteinExistence type="predicted"/>
<evidence type="ECO:0000259" key="1">
    <source>
        <dbReference type="PROSITE" id="PS50031"/>
    </source>
</evidence>
<dbReference type="EMBL" id="UYRT01007171">
    <property type="protein sequence ID" value="VDK41758.1"/>
    <property type="molecule type" value="Genomic_DNA"/>
</dbReference>
<dbReference type="GO" id="GO:0006897">
    <property type="term" value="P:endocytosis"/>
    <property type="evidence" value="ECO:0007669"/>
    <property type="project" value="TreeGrafter"/>
</dbReference>
<accession>A0A183D5J1</accession>
<evidence type="ECO:0000313" key="2">
    <source>
        <dbReference type="EMBL" id="VDK41758.1"/>
    </source>
</evidence>
<evidence type="ECO:0000313" key="3">
    <source>
        <dbReference type="Proteomes" id="UP000271098"/>
    </source>
</evidence>
<name>A0A183D5J1_9BILA</name>
<reference evidence="2 3" key="2">
    <citation type="submission" date="2018-11" db="EMBL/GenBank/DDBJ databases">
        <authorList>
            <consortium name="Pathogen Informatics"/>
        </authorList>
    </citation>
    <scope>NUCLEOTIDE SEQUENCE [LARGE SCALE GENOMIC DNA]</scope>
</reference>
<feature type="domain" description="EH" evidence="1">
    <location>
        <begin position="130"/>
        <end position="182"/>
    </location>
</feature>
<protein>
    <submittedName>
        <fullName evidence="4">EH domain-containing protein</fullName>
    </submittedName>
</protein>
<dbReference type="Pfam" id="PF12763">
    <property type="entry name" value="EH"/>
    <property type="match status" value="2"/>
</dbReference>
<feature type="domain" description="EH" evidence="1">
    <location>
        <begin position="12"/>
        <end position="102"/>
    </location>
</feature>
<dbReference type="SMART" id="SM00027">
    <property type="entry name" value="EH"/>
    <property type="match status" value="2"/>
</dbReference>
<keyword evidence="3" id="KW-1185">Reference proteome</keyword>
<dbReference type="Proteomes" id="UP000271098">
    <property type="component" value="Unassembled WGS sequence"/>
</dbReference>
<dbReference type="CDD" id="cd00052">
    <property type="entry name" value="EH"/>
    <property type="match status" value="1"/>
</dbReference>
<gene>
    <name evidence="2" type="ORF">GPUH_LOCUS3982</name>
</gene>
<dbReference type="SUPFAM" id="SSF47473">
    <property type="entry name" value="EF-hand"/>
    <property type="match status" value="2"/>
</dbReference>
<dbReference type="Gene3D" id="1.10.238.10">
    <property type="entry name" value="EF-hand"/>
    <property type="match status" value="2"/>
</dbReference>
<dbReference type="GO" id="GO:0045296">
    <property type="term" value="F:cadherin binding"/>
    <property type="evidence" value="ECO:0007669"/>
    <property type="project" value="TreeGrafter"/>
</dbReference>
<organism evidence="4">
    <name type="scientific">Gongylonema pulchrum</name>
    <dbReference type="NCBI Taxonomy" id="637853"/>
    <lineage>
        <taxon>Eukaryota</taxon>
        <taxon>Metazoa</taxon>
        <taxon>Ecdysozoa</taxon>
        <taxon>Nematoda</taxon>
        <taxon>Chromadorea</taxon>
        <taxon>Rhabditida</taxon>
        <taxon>Spirurina</taxon>
        <taxon>Spiruromorpha</taxon>
        <taxon>Spiruroidea</taxon>
        <taxon>Gongylonematidae</taxon>
        <taxon>Gongylonema</taxon>
    </lineage>
</organism>
<dbReference type="PROSITE" id="PS50031">
    <property type="entry name" value="EH"/>
    <property type="match status" value="2"/>
</dbReference>
<dbReference type="AlphaFoldDB" id="A0A183D5J1"/>
<reference evidence="4" key="1">
    <citation type="submission" date="2016-06" db="UniProtKB">
        <authorList>
            <consortium name="WormBaseParasite"/>
        </authorList>
    </citation>
    <scope>IDENTIFICATION</scope>
</reference>
<dbReference type="InterPro" id="IPR000261">
    <property type="entry name" value="EH_dom"/>
</dbReference>
<dbReference type="PANTHER" id="PTHR11216:SF176">
    <property type="entry name" value="EPIDERMAL GROWTH FACTOR RECEPTOR PATHWAY SUBSTRATE CLONE 15, ISOFORM A"/>
    <property type="match status" value="1"/>
</dbReference>
<evidence type="ECO:0000313" key="4">
    <source>
        <dbReference type="WBParaSite" id="GPUH_0000398901-mRNA-1"/>
    </source>
</evidence>
<dbReference type="GO" id="GO:0016197">
    <property type="term" value="P:endosomal transport"/>
    <property type="evidence" value="ECO:0007669"/>
    <property type="project" value="TreeGrafter"/>
</dbReference>